<evidence type="ECO:0000313" key="2">
    <source>
        <dbReference type="Proteomes" id="UP000265520"/>
    </source>
</evidence>
<organism evidence="1 2">
    <name type="scientific">Trifolium medium</name>
    <dbReference type="NCBI Taxonomy" id="97028"/>
    <lineage>
        <taxon>Eukaryota</taxon>
        <taxon>Viridiplantae</taxon>
        <taxon>Streptophyta</taxon>
        <taxon>Embryophyta</taxon>
        <taxon>Tracheophyta</taxon>
        <taxon>Spermatophyta</taxon>
        <taxon>Magnoliopsida</taxon>
        <taxon>eudicotyledons</taxon>
        <taxon>Gunneridae</taxon>
        <taxon>Pentapetalae</taxon>
        <taxon>rosids</taxon>
        <taxon>fabids</taxon>
        <taxon>Fabales</taxon>
        <taxon>Fabaceae</taxon>
        <taxon>Papilionoideae</taxon>
        <taxon>50 kb inversion clade</taxon>
        <taxon>NPAAA clade</taxon>
        <taxon>Hologalegina</taxon>
        <taxon>IRL clade</taxon>
        <taxon>Trifolieae</taxon>
        <taxon>Trifolium</taxon>
    </lineage>
</organism>
<evidence type="ECO:0000313" key="1">
    <source>
        <dbReference type="EMBL" id="MCI68422.1"/>
    </source>
</evidence>
<protein>
    <submittedName>
        <fullName evidence="1">Uncharacterized protein</fullName>
    </submittedName>
</protein>
<feature type="non-terminal residue" evidence="1">
    <location>
        <position position="50"/>
    </location>
</feature>
<dbReference type="Proteomes" id="UP000265520">
    <property type="component" value="Unassembled WGS sequence"/>
</dbReference>
<name>A0A392U4Z4_9FABA</name>
<dbReference type="AlphaFoldDB" id="A0A392U4Z4"/>
<reference evidence="1 2" key="1">
    <citation type="journal article" date="2018" name="Front. Plant Sci.">
        <title>Red Clover (Trifolium pratense) and Zigzag Clover (T. medium) - A Picture of Genomic Similarities and Differences.</title>
        <authorList>
            <person name="Dluhosova J."/>
            <person name="Istvanek J."/>
            <person name="Nedelnik J."/>
            <person name="Repkova J."/>
        </authorList>
    </citation>
    <scope>NUCLEOTIDE SEQUENCE [LARGE SCALE GENOMIC DNA]</scope>
    <source>
        <strain evidence="2">cv. 10/8</strain>
        <tissue evidence="1">Leaf</tissue>
    </source>
</reference>
<sequence length="50" mass="5520">MINQSLVGSVLIGAEFSREGMTKVRFPATAIGMGLEPLDSRTDPRTRLNW</sequence>
<comment type="caution">
    <text evidence="1">The sequence shown here is derived from an EMBL/GenBank/DDBJ whole genome shotgun (WGS) entry which is preliminary data.</text>
</comment>
<keyword evidence="2" id="KW-1185">Reference proteome</keyword>
<dbReference type="EMBL" id="LXQA010736222">
    <property type="protein sequence ID" value="MCI68422.1"/>
    <property type="molecule type" value="Genomic_DNA"/>
</dbReference>
<accession>A0A392U4Z4</accession>
<proteinExistence type="predicted"/>